<reference evidence="1 2" key="1">
    <citation type="journal article" date="2014" name="Agronomy (Basel)">
        <title>A Draft Genome Sequence for Ensete ventricosum, the Drought-Tolerant Tree Against Hunger.</title>
        <authorList>
            <person name="Harrison J."/>
            <person name="Moore K.A."/>
            <person name="Paszkiewicz K."/>
            <person name="Jones T."/>
            <person name="Grant M."/>
            <person name="Ambacheew D."/>
            <person name="Muzemil S."/>
            <person name="Studholme D.J."/>
        </authorList>
    </citation>
    <scope>NUCLEOTIDE SEQUENCE [LARGE SCALE GENOMIC DNA]</scope>
</reference>
<dbReference type="Proteomes" id="UP000287651">
    <property type="component" value="Unassembled WGS sequence"/>
</dbReference>
<sequence length="92" mass="10241">TRYPPHPPHPLISAAHLKLSVDCTLAVSPITRTEAISIWLSFSPWRTPARSLLFSCFPAFSSPLRPTPSTCPASPLETSRRYFPQSMFVSDI</sequence>
<accession>A0A426XYR9</accession>
<name>A0A426XYR9_ENSVE</name>
<dbReference type="AlphaFoldDB" id="A0A426XYR9"/>
<evidence type="ECO:0000313" key="1">
    <source>
        <dbReference type="EMBL" id="RRT44616.1"/>
    </source>
</evidence>
<organism evidence="1 2">
    <name type="scientific">Ensete ventricosum</name>
    <name type="common">Abyssinian banana</name>
    <name type="synonym">Musa ensete</name>
    <dbReference type="NCBI Taxonomy" id="4639"/>
    <lineage>
        <taxon>Eukaryota</taxon>
        <taxon>Viridiplantae</taxon>
        <taxon>Streptophyta</taxon>
        <taxon>Embryophyta</taxon>
        <taxon>Tracheophyta</taxon>
        <taxon>Spermatophyta</taxon>
        <taxon>Magnoliopsida</taxon>
        <taxon>Liliopsida</taxon>
        <taxon>Zingiberales</taxon>
        <taxon>Musaceae</taxon>
        <taxon>Ensete</taxon>
    </lineage>
</organism>
<comment type="caution">
    <text evidence="1">The sequence shown here is derived from an EMBL/GenBank/DDBJ whole genome shotgun (WGS) entry which is preliminary data.</text>
</comment>
<gene>
    <name evidence="1" type="ORF">B296_00055641</name>
</gene>
<protein>
    <submittedName>
        <fullName evidence="1">Uncharacterized protein</fullName>
    </submittedName>
</protein>
<evidence type="ECO:0000313" key="2">
    <source>
        <dbReference type="Proteomes" id="UP000287651"/>
    </source>
</evidence>
<proteinExistence type="predicted"/>
<feature type="non-terminal residue" evidence="1">
    <location>
        <position position="1"/>
    </location>
</feature>
<dbReference type="EMBL" id="AMZH03016358">
    <property type="protein sequence ID" value="RRT44616.1"/>
    <property type="molecule type" value="Genomic_DNA"/>
</dbReference>